<dbReference type="GO" id="GO:0005886">
    <property type="term" value="C:plasma membrane"/>
    <property type="evidence" value="ECO:0007669"/>
    <property type="project" value="TreeGrafter"/>
</dbReference>
<dbReference type="CDD" id="cd03127">
    <property type="entry name" value="tetraspanin_LEL"/>
    <property type="match status" value="1"/>
</dbReference>
<dbReference type="SUPFAM" id="SSF48652">
    <property type="entry name" value="Tetraspanin"/>
    <property type="match status" value="1"/>
</dbReference>
<dbReference type="PANTHER" id="PTHR19282">
    <property type="entry name" value="TETRASPANIN"/>
    <property type="match status" value="1"/>
</dbReference>
<evidence type="ECO:0000256" key="2">
    <source>
        <dbReference type="ARBA" id="ARBA00022692"/>
    </source>
</evidence>
<dbReference type="InterPro" id="IPR008952">
    <property type="entry name" value="Tetraspanin_EC2_sf"/>
</dbReference>
<dbReference type="Pfam" id="PF00335">
    <property type="entry name" value="Tetraspanin"/>
    <property type="match status" value="1"/>
</dbReference>
<keyword evidence="4 5" id="KW-0472">Membrane</keyword>
<keyword evidence="3 5" id="KW-1133">Transmembrane helix</keyword>
<gene>
    <name evidence="6" type="ORF">SCUD_LOCUS12678</name>
</gene>
<evidence type="ECO:0000313" key="7">
    <source>
        <dbReference type="Proteomes" id="UP000279833"/>
    </source>
</evidence>
<proteinExistence type="predicted"/>
<dbReference type="PANTHER" id="PTHR19282:SF544">
    <property type="entry name" value="TETRASPANIN"/>
    <property type="match status" value="1"/>
</dbReference>
<dbReference type="EMBL" id="UZAK01035294">
    <property type="protein sequence ID" value="VDP49720.1"/>
    <property type="molecule type" value="Genomic_DNA"/>
</dbReference>
<dbReference type="AlphaFoldDB" id="A0A183KCD8"/>
<evidence type="ECO:0000256" key="5">
    <source>
        <dbReference type="SAM" id="Phobius"/>
    </source>
</evidence>
<evidence type="ECO:0000313" key="6">
    <source>
        <dbReference type="EMBL" id="VDP49720.1"/>
    </source>
</evidence>
<evidence type="ECO:0000313" key="8">
    <source>
        <dbReference type="WBParaSite" id="SCUD_0001268101-mRNA-1"/>
    </source>
</evidence>
<keyword evidence="7" id="KW-1185">Reference proteome</keyword>
<reference evidence="6 7" key="2">
    <citation type="submission" date="2018-11" db="EMBL/GenBank/DDBJ databases">
        <authorList>
            <consortium name="Pathogen Informatics"/>
        </authorList>
    </citation>
    <scope>NUCLEOTIDE SEQUENCE [LARGE SCALE GENOMIC DNA]</scope>
    <source>
        <strain evidence="6">Dakar</strain>
        <strain evidence="7">Dakar, Senegal</strain>
    </source>
</reference>
<evidence type="ECO:0000256" key="4">
    <source>
        <dbReference type="ARBA" id="ARBA00023136"/>
    </source>
</evidence>
<feature type="transmembrane region" description="Helical" evidence="5">
    <location>
        <begin position="59"/>
        <end position="82"/>
    </location>
</feature>
<evidence type="ECO:0000256" key="1">
    <source>
        <dbReference type="ARBA" id="ARBA00004141"/>
    </source>
</evidence>
<accession>A0A183KCD8</accession>
<comment type="subcellular location">
    <subcellularLocation>
        <location evidence="1">Membrane</location>
        <topology evidence="1">Multi-pass membrane protein</topology>
    </subcellularLocation>
</comment>
<dbReference type="STRING" id="6186.A0A183KCD8"/>
<protein>
    <submittedName>
        <fullName evidence="8">25 kDa integral membrane protein</fullName>
    </submittedName>
</protein>
<feature type="transmembrane region" description="Helical" evidence="5">
    <location>
        <begin position="193"/>
        <end position="216"/>
    </location>
</feature>
<evidence type="ECO:0000256" key="3">
    <source>
        <dbReference type="ARBA" id="ARBA00022989"/>
    </source>
</evidence>
<name>A0A183KCD8_9TREM</name>
<dbReference type="Proteomes" id="UP000279833">
    <property type="component" value="Unassembled WGS sequence"/>
</dbReference>
<organism evidence="8">
    <name type="scientific">Schistosoma curassoni</name>
    <dbReference type="NCBI Taxonomy" id="6186"/>
    <lineage>
        <taxon>Eukaryota</taxon>
        <taxon>Metazoa</taxon>
        <taxon>Spiralia</taxon>
        <taxon>Lophotrochozoa</taxon>
        <taxon>Platyhelminthes</taxon>
        <taxon>Trematoda</taxon>
        <taxon>Digenea</taxon>
        <taxon>Strigeidida</taxon>
        <taxon>Schistosomatoidea</taxon>
        <taxon>Schistosomatidae</taxon>
        <taxon>Schistosoma</taxon>
    </lineage>
</organism>
<dbReference type="InterPro" id="IPR018499">
    <property type="entry name" value="Tetraspanin/Peripherin"/>
</dbReference>
<keyword evidence="2 5" id="KW-0812">Transmembrane</keyword>
<feature type="transmembrane region" description="Helical" evidence="5">
    <location>
        <begin position="23"/>
        <end position="39"/>
    </location>
</feature>
<sequence>MESDMKRMNNNWKELESIAQNRVGWRVLVTSFILFVLSIKAEDNLFKYKLILQYTIPAIYPTGIFTGSLGLITACLGFIGLWKQMNILYLLHVICLTIATIINLCIAIVTLITDHQFFINAKQALDTTIKYYYKNDEYADEFDELHRKFFCCGVNSYADFKKAKVLIPFSCRVGQYVYARGCFDELSEYVQYYITLLTSICFTTSFIYAVFIGVAIRNLRKSIKGINSSS</sequence>
<dbReference type="WBParaSite" id="SCUD_0001268101-mRNA-1">
    <property type="protein sequence ID" value="SCUD_0001268101-mRNA-1"/>
    <property type="gene ID" value="SCUD_0001268101"/>
</dbReference>
<reference evidence="8" key="1">
    <citation type="submission" date="2016-06" db="UniProtKB">
        <authorList>
            <consortium name="WormBaseParasite"/>
        </authorList>
    </citation>
    <scope>IDENTIFICATION</scope>
</reference>
<dbReference type="Gene3D" id="1.10.1450.10">
    <property type="entry name" value="Tetraspanin"/>
    <property type="match status" value="1"/>
</dbReference>
<feature type="transmembrane region" description="Helical" evidence="5">
    <location>
        <begin position="89"/>
        <end position="112"/>
    </location>
</feature>